<dbReference type="PANTHER" id="PTHR35043:SF7">
    <property type="entry name" value="TRANSCRIPTION FACTOR DOMAIN-CONTAINING PROTEIN"/>
    <property type="match status" value="1"/>
</dbReference>
<feature type="transmembrane region" description="Helical" evidence="1">
    <location>
        <begin position="75"/>
        <end position="95"/>
    </location>
</feature>
<comment type="caution">
    <text evidence="2">The sequence shown here is derived from an EMBL/GenBank/DDBJ whole genome shotgun (WGS) entry which is preliminary data.</text>
</comment>
<dbReference type="PANTHER" id="PTHR35043">
    <property type="entry name" value="TRANSCRIPTION FACTOR DOMAIN-CONTAINING PROTEIN"/>
    <property type="match status" value="1"/>
</dbReference>
<evidence type="ECO:0000256" key="1">
    <source>
        <dbReference type="SAM" id="Phobius"/>
    </source>
</evidence>
<keyword evidence="1" id="KW-0812">Transmembrane</keyword>
<protein>
    <submittedName>
        <fullName evidence="2">Uncharacterized protein</fullName>
    </submittedName>
</protein>
<accession>A0AAD7DUV2</accession>
<feature type="non-terminal residue" evidence="2">
    <location>
        <position position="110"/>
    </location>
</feature>
<feature type="non-terminal residue" evidence="2">
    <location>
        <position position="1"/>
    </location>
</feature>
<keyword evidence="1" id="KW-0472">Membrane</keyword>
<organism evidence="2 3">
    <name type="scientific">Mycena rosella</name>
    <name type="common">Pink bonnet</name>
    <name type="synonym">Agaricus rosellus</name>
    <dbReference type="NCBI Taxonomy" id="1033263"/>
    <lineage>
        <taxon>Eukaryota</taxon>
        <taxon>Fungi</taxon>
        <taxon>Dikarya</taxon>
        <taxon>Basidiomycota</taxon>
        <taxon>Agaricomycotina</taxon>
        <taxon>Agaricomycetes</taxon>
        <taxon>Agaricomycetidae</taxon>
        <taxon>Agaricales</taxon>
        <taxon>Marasmiineae</taxon>
        <taxon>Mycenaceae</taxon>
        <taxon>Mycena</taxon>
    </lineage>
</organism>
<name>A0AAD7DUV2_MYCRO</name>
<dbReference type="AlphaFoldDB" id="A0AAD7DUV2"/>
<reference evidence="2" key="1">
    <citation type="submission" date="2023-03" db="EMBL/GenBank/DDBJ databases">
        <title>Massive genome expansion in bonnet fungi (Mycena s.s.) driven by repeated elements and novel gene families across ecological guilds.</title>
        <authorList>
            <consortium name="Lawrence Berkeley National Laboratory"/>
            <person name="Harder C.B."/>
            <person name="Miyauchi S."/>
            <person name="Viragh M."/>
            <person name="Kuo A."/>
            <person name="Thoen E."/>
            <person name="Andreopoulos B."/>
            <person name="Lu D."/>
            <person name="Skrede I."/>
            <person name="Drula E."/>
            <person name="Henrissat B."/>
            <person name="Morin E."/>
            <person name="Kohler A."/>
            <person name="Barry K."/>
            <person name="LaButti K."/>
            <person name="Morin E."/>
            <person name="Salamov A."/>
            <person name="Lipzen A."/>
            <person name="Mereny Z."/>
            <person name="Hegedus B."/>
            <person name="Baldrian P."/>
            <person name="Stursova M."/>
            <person name="Weitz H."/>
            <person name="Taylor A."/>
            <person name="Grigoriev I.V."/>
            <person name="Nagy L.G."/>
            <person name="Martin F."/>
            <person name="Kauserud H."/>
        </authorList>
    </citation>
    <scope>NUCLEOTIDE SEQUENCE</scope>
    <source>
        <strain evidence="2">CBHHK067</strain>
    </source>
</reference>
<keyword evidence="3" id="KW-1185">Reference proteome</keyword>
<evidence type="ECO:0000313" key="2">
    <source>
        <dbReference type="EMBL" id="KAJ7700318.1"/>
    </source>
</evidence>
<sequence length="110" mass="12061">LVACVVGTVFGIIHCAAWTSKFPSTDEMWMWRSCSLLVATIPTIMGFQPVIFSVAPKVGKFLGPNMDFGLALGTPIYTIARLFLIILSFTTLCALPPEAFTDIDWSVYIP</sequence>
<keyword evidence="1" id="KW-1133">Transmembrane helix</keyword>
<dbReference type="EMBL" id="JARKIE010000020">
    <property type="protein sequence ID" value="KAJ7700318.1"/>
    <property type="molecule type" value="Genomic_DNA"/>
</dbReference>
<gene>
    <name evidence="2" type="ORF">B0H17DRAFT_847330</name>
</gene>
<dbReference type="Proteomes" id="UP001221757">
    <property type="component" value="Unassembled WGS sequence"/>
</dbReference>
<evidence type="ECO:0000313" key="3">
    <source>
        <dbReference type="Proteomes" id="UP001221757"/>
    </source>
</evidence>
<proteinExistence type="predicted"/>
<feature type="transmembrane region" description="Helical" evidence="1">
    <location>
        <begin position="36"/>
        <end position="55"/>
    </location>
</feature>